<accession>A0A1I3P3F9</accession>
<sequence length="189" mass="21779">MQSFIHRLQFFSRFILSPRTIGSITPSSKYLVNALIKPVPWHEIDTIVELGAGTGVVTEHIVKKAKPACKTIIFELDAQLRQSLQERFPHHIHCMNAEKMSDELRQLGVDQVDCIISCLPFACFSPEVRNQILDEVQKVLTPDGLFIAYQYSLQMKSTLQNRFQQVDIHFVPFNLPPAFVYTCRYLKNR</sequence>
<reference evidence="2 3" key="1">
    <citation type="submission" date="2016-10" db="EMBL/GenBank/DDBJ databases">
        <authorList>
            <person name="de Groot N.N."/>
        </authorList>
    </citation>
    <scope>NUCLEOTIDE SEQUENCE [LARGE SCALE GENOMIC DNA]</scope>
    <source>
        <strain evidence="2 3">DSM 44778</strain>
    </source>
</reference>
<evidence type="ECO:0000259" key="1">
    <source>
        <dbReference type="Pfam" id="PF13649"/>
    </source>
</evidence>
<dbReference type="RefSeq" id="WP_093229122.1">
    <property type="nucleotide sequence ID" value="NZ_FORR01000005.1"/>
</dbReference>
<dbReference type="SUPFAM" id="SSF53335">
    <property type="entry name" value="S-adenosyl-L-methionine-dependent methyltransferases"/>
    <property type="match status" value="1"/>
</dbReference>
<evidence type="ECO:0000313" key="2">
    <source>
        <dbReference type="EMBL" id="SFJ15932.1"/>
    </source>
</evidence>
<dbReference type="InterPro" id="IPR041698">
    <property type="entry name" value="Methyltransf_25"/>
</dbReference>
<dbReference type="Proteomes" id="UP000199545">
    <property type="component" value="Unassembled WGS sequence"/>
</dbReference>
<dbReference type="CDD" id="cd02440">
    <property type="entry name" value="AdoMet_MTases"/>
    <property type="match status" value="1"/>
</dbReference>
<dbReference type="GO" id="GO:0008168">
    <property type="term" value="F:methyltransferase activity"/>
    <property type="evidence" value="ECO:0007669"/>
    <property type="project" value="UniProtKB-KW"/>
</dbReference>
<name>A0A1I3P3F9_9BACL</name>
<dbReference type="STRING" id="46223.SAMN05421852_10572"/>
<evidence type="ECO:0000313" key="3">
    <source>
        <dbReference type="Proteomes" id="UP000199545"/>
    </source>
</evidence>
<keyword evidence="2" id="KW-0489">Methyltransferase</keyword>
<dbReference type="EMBL" id="FORR01000005">
    <property type="protein sequence ID" value="SFJ15932.1"/>
    <property type="molecule type" value="Genomic_DNA"/>
</dbReference>
<keyword evidence="2" id="KW-0808">Transferase</keyword>
<dbReference type="Pfam" id="PF13649">
    <property type="entry name" value="Methyltransf_25"/>
    <property type="match status" value="1"/>
</dbReference>
<feature type="domain" description="Methyltransferase" evidence="1">
    <location>
        <begin position="47"/>
        <end position="144"/>
    </location>
</feature>
<dbReference type="OrthoDB" id="9805585at2"/>
<gene>
    <name evidence="2" type="ORF">SAMN05421852_10572</name>
</gene>
<proteinExistence type="predicted"/>
<dbReference type="InterPro" id="IPR029063">
    <property type="entry name" value="SAM-dependent_MTases_sf"/>
</dbReference>
<organism evidence="2 3">
    <name type="scientific">Thermoflavimicrobium dichotomicum</name>
    <dbReference type="NCBI Taxonomy" id="46223"/>
    <lineage>
        <taxon>Bacteria</taxon>
        <taxon>Bacillati</taxon>
        <taxon>Bacillota</taxon>
        <taxon>Bacilli</taxon>
        <taxon>Bacillales</taxon>
        <taxon>Thermoactinomycetaceae</taxon>
        <taxon>Thermoflavimicrobium</taxon>
    </lineage>
</organism>
<keyword evidence="3" id="KW-1185">Reference proteome</keyword>
<dbReference type="GO" id="GO:0032259">
    <property type="term" value="P:methylation"/>
    <property type="evidence" value="ECO:0007669"/>
    <property type="project" value="UniProtKB-KW"/>
</dbReference>
<protein>
    <submittedName>
        <fullName evidence="2">Phospholipid N-methyltransferase</fullName>
    </submittedName>
</protein>
<dbReference type="Gene3D" id="3.40.50.150">
    <property type="entry name" value="Vaccinia Virus protein VP39"/>
    <property type="match status" value="1"/>
</dbReference>
<dbReference type="AlphaFoldDB" id="A0A1I3P3F9"/>